<dbReference type="Gene3D" id="1.20.272.10">
    <property type="match status" value="1"/>
</dbReference>
<accession>A0A0E9M0X1</accession>
<name>A0A0E9M0X1_9BACT</name>
<dbReference type="EC" id="2.7.7.7" evidence="1"/>
<keyword evidence="6" id="KW-0239">DNA-directed DNA polymerase</keyword>
<comment type="catalytic activity">
    <reaction evidence="8">
        <text>DNA(n) + a 2'-deoxyribonucleoside 5'-triphosphate = DNA(n+1) + diphosphate</text>
        <dbReference type="Rhea" id="RHEA:22508"/>
        <dbReference type="Rhea" id="RHEA-COMP:17339"/>
        <dbReference type="Rhea" id="RHEA-COMP:17340"/>
        <dbReference type="ChEBI" id="CHEBI:33019"/>
        <dbReference type="ChEBI" id="CHEBI:61560"/>
        <dbReference type="ChEBI" id="CHEBI:173112"/>
        <dbReference type="EC" id="2.7.7.7"/>
    </reaction>
</comment>
<evidence type="ECO:0000313" key="10">
    <source>
        <dbReference type="EMBL" id="GAO31144.1"/>
    </source>
</evidence>
<keyword evidence="4" id="KW-0548">Nucleotidyltransferase</keyword>
<comment type="similarity">
    <text evidence="7">Belongs to the DNA polymerase HolA subunit family.</text>
</comment>
<dbReference type="SUPFAM" id="SSF48019">
    <property type="entry name" value="post-AAA+ oligomerization domain-like"/>
    <property type="match status" value="1"/>
</dbReference>
<reference evidence="10 11" key="1">
    <citation type="journal article" date="2015" name="Microbes Environ.">
        <title>Distribution and evolution of nitrogen fixation genes in the phylum bacteroidetes.</title>
        <authorList>
            <person name="Inoue J."/>
            <person name="Oshima K."/>
            <person name="Suda W."/>
            <person name="Sakamoto M."/>
            <person name="Iino T."/>
            <person name="Noda S."/>
            <person name="Hongoh Y."/>
            <person name="Hattori M."/>
            <person name="Ohkuma M."/>
        </authorList>
    </citation>
    <scope>NUCLEOTIDE SEQUENCE [LARGE SCALE GENOMIC DNA]</scope>
    <source>
        <strain evidence="10">JCM 15548</strain>
    </source>
</reference>
<dbReference type="AlphaFoldDB" id="A0A0E9M0X1"/>
<dbReference type="GO" id="GO:0003677">
    <property type="term" value="F:DNA binding"/>
    <property type="evidence" value="ECO:0007669"/>
    <property type="project" value="InterPro"/>
</dbReference>
<evidence type="ECO:0000256" key="1">
    <source>
        <dbReference type="ARBA" id="ARBA00012417"/>
    </source>
</evidence>
<evidence type="ECO:0000256" key="7">
    <source>
        <dbReference type="ARBA" id="ARBA00034754"/>
    </source>
</evidence>
<evidence type="ECO:0000256" key="3">
    <source>
        <dbReference type="ARBA" id="ARBA00022679"/>
    </source>
</evidence>
<evidence type="ECO:0000256" key="2">
    <source>
        <dbReference type="ARBA" id="ARBA00017703"/>
    </source>
</evidence>
<protein>
    <recommendedName>
        <fullName evidence="2">DNA polymerase III subunit delta</fullName>
        <ecNumber evidence="1">2.7.7.7</ecNumber>
    </recommendedName>
</protein>
<dbReference type="RefSeq" id="WP_062126914.1">
    <property type="nucleotide sequence ID" value="NZ_BAZW01000039.1"/>
</dbReference>
<evidence type="ECO:0000256" key="8">
    <source>
        <dbReference type="ARBA" id="ARBA00049244"/>
    </source>
</evidence>
<organism evidence="10 11">
    <name type="scientific">Geofilum rubicundum JCM 15548</name>
    <dbReference type="NCBI Taxonomy" id="1236989"/>
    <lineage>
        <taxon>Bacteria</taxon>
        <taxon>Pseudomonadati</taxon>
        <taxon>Bacteroidota</taxon>
        <taxon>Bacteroidia</taxon>
        <taxon>Marinilabiliales</taxon>
        <taxon>Marinilabiliaceae</taxon>
        <taxon>Geofilum</taxon>
    </lineage>
</organism>
<dbReference type="InterPro" id="IPR005790">
    <property type="entry name" value="DNA_polIII_delta"/>
</dbReference>
<dbReference type="SUPFAM" id="SSF52540">
    <property type="entry name" value="P-loop containing nucleoside triphosphate hydrolases"/>
    <property type="match status" value="1"/>
</dbReference>
<dbReference type="GO" id="GO:0009360">
    <property type="term" value="C:DNA polymerase III complex"/>
    <property type="evidence" value="ECO:0007669"/>
    <property type="project" value="InterPro"/>
</dbReference>
<keyword evidence="3" id="KW-0808">Transferase</keyword>
<dbReference type="OrthoDB" id="1172326at2"/>
<gene>
    <name evidence="10" type="ORF">JCM15548_13481</name>
</gene>
<proteinExistence type="inferred from homology"/>
<dbReference type="GO" id="GO:0003887">
    <property type="term" value="F:DNA-directed DNA polymerase activity"/>
    <property type="evidence" value="ECO:0007669"/>
    <property type="project" value="UniProtKB-KW"/>
</dbReference>
<dbReference type="STRING" id="1236989.JCM15548_13481"/>
<dbReference type="PANTHER" id="PTHR34388:SF1">
    <property type="entry name" value="DNA POLYMERASE III SUBUNIT DELTA"/>
    <property type="match status" value="1"/>
</dbReference>
<evidence type="ECO:0000256" key="6">
    <source>
        <dbReference type="ARBA" id="ARBA00022932"/>
    </source>
</evidence>
<dbReference type="PANTHER" id="PTHR34388">
    <property type="entry name" value="DNA POLYMERASE III SUBUNIT DELTA"/>
    <property type="match status" value="1"/>
</dbReference>
<keyword evidence="5" id="KW-0235">DNA replication</keyword>
<dbReference type="InterPro" id="IPR008921">
    <property type="entry name" value="DNA_pol3_clamp-load_cplx_C"/>
</dbReference>
<dbReference type="Proteomes" id="UP000032900">
    <property type="component" value="Unassembled WGS sequence"/>
</dbReference>
<dbReference type="Gene3D" id="3.40.50.300">
    <property type="entry name" value="P-loop containing nucleotide triphosphate hydrolases"/>
    <property type="match status" value="1"/>
</dbReference>
<dbReference type="Gene3D" id="1.10.8.60">
    <property type="match status" value="1"/>
</dbReference>
<sequence length="335" mass="38173">MKFEEILQQLEKGVFYPIYFLHGEEPYFIDKIAEVVQKLALKEEERGFNETVLYGKDADVVNLIHAAKRYPMGAPRQLIVLREAQLLDKFDLLENYFKSPQPSTVLVICYKYKSLDKRTKAYTALKNQKQALVFESKKLYDNQMAQWIGDYLKSRSLTIEPKAIMMLVEFLGAELEKVVQAADKLIVAMGPGTTHITVDHVARNIGISKEYNPFELQKALIHKDITKSNKIVKAFAANPKDFPVPVVTGVLFSFFSKLLAYYYLQDKSKSSVASALKINPFFVADYQVAARNYKGVKVAEIISLLREYDMKSKGFGNVNTPGGELLQEMVYKILH</sequence>
<dbReference type="GO" id="GO:0006261">
    <property type="term" value="P:DNA-templated DNA replication"/>
    <property type="evidence" value="ECO:0007669"/>
    <property type="project" value="TreeGrafter"/>
</dbReference>
<keyword evidence="11" id="KW-1185">Reference proteome</keyword>
<evidence type="ECO:0000256" key="4">
    <source>
        <dbReference type="ARBA" id="ARBA00022695"/>
    </source>
</evidence>
<evidence type="ECO:0000313" key="11">
    <source>
        <dbReference type="Proteomes" id="UP000032900"/>
    </source>
</evidence>
<dbReference type="NCBIfam" id="TIGR01128">
    <property type="entry name" value="holA"/>
    <property type="match status" value="1"/>
</dbReference>
<dbReference type="InterPro" id="IPR027417">
    <property type="entry name" value="P-loop_NTPase"/>
</dbReference>
<feature type="domain" description="DNA polymerase III delta N-terminal" evidence="9">
    <location>
        <begin position="19"/>
        <end position="134"/>
    </location>
</feature>
<evidence type="ECO:0000256" key="5">
    <source>
        <dbReference type="ARBA" id="ARBA00022705"/>
    </source>
</evidence>
<dbReference type="Pfam" id="PF06144">
    <property type="entry name" value="DNA_pol3_delta"/>
    <property type="match status" value="1"/>
</dbReference>
<dbReference type="EMBL" id="BAZW01000039">
    <property type="protein sequence ID" value="GAO31144.1"/>
    <property type="molecule type" value="Genomic_DNA"/>
</dbReference>
<evidence type="ECO:0000259" key="9">
    <source>
        <dbReference type="Pfam" id="PF06144"/>
    </source>
</evidence>
<comment type="caution">
    <text evidence="10">The sequence shown here is derived from an EMBL/GenBank/DDBJ whole genome shotgun (WGS) entry which is preliminary data.</text>
</comment>
<dbReference type="InterPro" id="IPR010372">
    <property type="entry name" value="DNA_pol3_delta_N"/>
</dbReference>